<dbReference type="AlphaFoldDB" id="A0A0G0LDT0"/>
<gene>
    <name evidence="3" type="ORF">UT14_C0045G0005</name>
</gene>
<name>A0A0G0LDT0_9BACT</name>
<feature type="chain" id="PRO_5002533274" description="SGNH hydrolase-type esterase domain-containing protein" evidence="1">
    <location>
        <begin position="23"/>
        <end position="285"/>
    </location>
</feature>
<proteinExistence type="predicted"/>
<dbReference type="InterPro" id="IPR036514">
    <property type="entry name" value="SGNH_hydro_sf"/>
</dbReference>
<dbReference type="SUPFAM" id="SSF52266">
    <property type="entry name" value="SGNH hydrolase"/>
    <property type="match status" value="1"/>
</dbReference>
<dbReference type="CDD" id="cd00229">
    <property type="entry name" value="SGNH_hydrolase"/>
    <property type="match status" value="1"/>
</dbReference>
<evidence type="ECO:0000313" key="3">
    <source>
        <dbReference type="EMBL" id="KKQ90053.1"/>
    </source>
</evidence>
<dbReference type="EMBL" id="LBVR01000045">
    <property type="protein sequence ID" value="KKQ90053.1"/>
    <property type="molecule type" value="Genomic_DNA"/>
</dbReference>
<dbReference type="Pfam" id="PF13472">
    <property type="entry name" value="Lipase_GDSL_2"/>
    <property type="match status" value="1"/>
</dbReference>
<keyword evidence="1" id="KW-0732">Signal</keyword>
<reference evidence="3 4" key="1">
    <citation type="journal article" date="2015" name="Nature">
        <title>rRNA introns, odd ribosomes, and small enigmatic genomes across a large radiation of phyla.</title>
        <authorList>
            <person name="Brown C.T."/>
            <person name="Hug L.A."/>
            <person name="Thomas B.C."/>
            <person name="Sharon I."/>
            <person name="Castelle C.J."/>
            <person name="Singh A."/>
            <person name="Wilkins M.J."/>
            <person name="Williams K.H."/>
            <person name="Banfield J.F."/>
        </authorList>
    </citation>
    <scope>NUCLEOTIDE SEQUENCE [LARGE SCALE GENOMIC DNA]</scope>
</reference>
<evidence type="ECO:0000256" key="1">
    <source>
        <dbReference type="SAM" id="SignalP"/>
    </source>
</evidence>
<feature type="domain" description="SGNH hydrolase-type esterase" evidence="2">
    <location>
        <begin position="73"/>
        <end position="266"/>
    </location>
</feature>
<accession>A0A0G0LDT0</accession>
<evidence type="ECO:0000313" key="4">
    <source>
        <dbReference type="Proteomes" id="UP000033841"/>
    </source>
</evidence>
<evidence type="ECO:0000259" key="2">
    <source>
        <dbReference type="Pfam" id="PF13472"/>
    </source>
</evidence>
<comment type="caution">
    <text evidence="3">The sequence shown here is derived from an EMBL/GenBank/DDBJ whole genome shotgun (WGS) entry which is preliminary data.</text>
</comment>
<organism evidence="3 4">
    <name type="scientific">Candidatus Shapirobacteria bacterium GW2011_GWE1_38_92</name>
    <dbReference type="NCBI Taxonomy" id="1618489"/>
    <lineage>
        <taxon>Bacteria</taxon>
        <taxon>Candidatus Shapironibacteriota</taxon>
    </lineage>
</organism>
<dbReference type="Proteomes" id="UP000033841">
    <property type="component" value="Unassembled WGS sequence"/>
</dbReference>
<dbReference type="Gene3D" id="3.40.50.1110">
    <property type="entry name" value="SGNH hydrolase"/>
    <property type="match status" value="1"/>
</dbReference>
<feature type="signal peptide" evidence="1">
    <location>
        <begin position="1"/>
        <end position="22"/>
    </location>
</feature>
<sequence>MILAVFIVALGLFLQQPAPAKAQTPLFYLLLSSYYPTSINYTPPTTTNPSLQNSTPEKLPPLSSSAPFYTIALLGDSMIDTLGRNIPNLQKALHHYYPNFRFQILNYGYGASNIEYALFRLTHNYSYLNQNFPSLISLKPDIIVVESFAYNNFGNNQEGFDRQRQALEKITSEIQNSSPQTKILLASTIAPNSVFFANGIPGIDYNSFEKIEKTETIKLYLQNLINFAKTNDFPLANAYHPSLTANDGDRSLINPSDNLHPSQRGSDFFCSILAKSIFENQLIPQ</sequence>
<protein>
    <recommendedName>
        <fullName evidence="2">SGNH hydrolase-type esterase domain-containing protein</fullName>
    </recommendedName>
</protein>
<dbReference type="InterPro" id="IPR013830">
    <property type="entry name" value="SGNH_hydro"/>
</dbReference>